<feature type="region of interest" description="Disordered" evidence="1">
    <location>
        <begin position="1"/>
        <end position="45"/>
    </location>
</feature>
<sequence length="111" mass="11940">PDDLQSPLPRFGASSGNVPATQLTAPGWIQDSTTGRPISARAGISGGRSIPRGFVPAQAKVEVYSYSLSRWYSSGLGLCHVRSVSQEVHSEDPASGQFQQWVEDGRMSKYS</sequence>
<evidence type="ECO:0000313" key="3">
    <source>
        <dbReference type="Proteomes" id="UP001642464"/>
    </source>
</evidence>
<evidence type="ECO:0000313" key="2">
    <source>
        <dbReference type="EMBL" id="CAK9047567.1"/>
    </source>
</evidence>
<proteinExistence type="predicted"/>
<dbReference type="Proteomes" id="UP001642464">
    <property type="component" value="Unassembled WGS sequence"/>
</dbReference>
<keyword evidence="3" id="KW-1185">Reference proteome</keyword>
<gene>
    <name evidence="2" type="ORF">SCF082_LOCUS26635</name>
</gene>
<reference evidence="2 3" key="1">
    <citation type="submission" date="2024-02" db="EMBL/GenBank/DDBJ databases">
        <authorList>
            <person name="Chen Y."/>
            <person name="Shah S."/>
            <person name="Dougan E. K."/>
            <person name="Thang M."/>
            <person name="Chan C."/>
        </authorList>
    </citation>
    <scope>NUCLEOTIDE SEQUENCE [LARGE SCALE GENOMIC DNA]</scope>
</reference>
<organism evidence="2 3">
    <name type="scientific">Durusdinium trenchii</name>
    <dbReference type="NCBI Taxonomy" id="1381693"/>
    <lineage>
        <taxon>Eukaryota</taxon>
        <taxon>Sar</taxon>
        <taxon>Alveolata</taxon>
        <taxon>Dinophyceae</taxon>
        <taxon>Suessiales</taxon>
        <taxon>Symbiodiniaceae</taxon>
        <taxon>Durusdinium</taxon>
    </lineage>
</organism>
<name>A0ABP0MA47_9DINO</name>
<dbReference type="EMBL" id="CAXAMM010020258">
    <property type="protein sequence ID" value="CAK9047567.1"/>
    <property type="molecule type" value="Genomic_DNA"/>
</dbReference>
<protein>
    <submittedName>
        <fullName evidence="2">Uncharacterized protein</fullName>
    </submittedName>
</protein>
<feature type="region of interest" description="Disordered" evidence="1">
    <location>
        <begin position="88"/>
        <end position="111"/>
    </location>
</feature>
<accession>A0ABP0MA47</accession>
<evidence type="ECO:0000256" key="1">
    <source>
        <dbReference type="SAM" id="MobiDB-lite"/>
    </source>
</evidence>
<feature type="compositionally biased region" description="Polar residues" evidence="1">
    <location>
        <begin position="14"/>
        <end position="36"/>
    </location>
</feature>
<comment type="caution">
    <text evidence="2">The sequence shown here is derived from an EMBL/GenBank/DDBJ whole genome shotgun (WGS) entry which is preliminary data.</text>
</comment>
<feature type="non-terminal residue" evidence="2">
    <location>
        <position position="1"/>
    </location>
</feature>